<feature type="domain" description="HTH tetR-type" evidence="6">
    <location>
        <begin position="19"/>
        <end position="79"/>
    </location>
</feature>
<dbReference type="Gene3D" id="1.10.10.60">
    <property type="entry name" value="Homeodomain-like"/>
    <property type="match status" value="1"/>
</dbReference>
<dbReference type="Pfam" id="PF17932">
    <property type="entry name" value="TetR_C_24"/>
    <property type="match status" value="1"/>
</dbReference>
<dbReference type="SUPFAM" id="SSF48498">
    <property type="entry name" value="Tetracyclin repressor-like, C-terminal domain"/>
    <property type="match status" value="1"/>
</dbReference>
<reference evidence="7 8" key="1">
    <citation type="submission" date="2018-08" db="EMBL/GenBank/DDBJ databases">
        <title>Whole genome sequence analysis of Dermacoccus abyssi bacteria isolated from Deep Mariana trench Micromonospora spp reveals genes involved in the environmental adaptation and production of secondary metabolites.</title>
        <authorList>
            <person name="Abdel-Mageed W.M."/>
            <person name="Lehri B."/>
            <person name="Nouioui I."/>
            <person name="Goodfellow I."/>
            <person name="Jaspars M."/>
            <person name="Karlyshev A."/>
        </authorList>
    </citation>
    <scope>NUCLEOTIDE SEQUENCE [LARGE SCALE GENOMIC DNA]</scope>
    <source>
        <strain evidence="7 8">MT1.1</strain>
    </source>
</reference>
<evidence type="ECO:0000256" key="3">
    <source>
        <dbReference type="ARBA" id="ARBA00023163"/>
    </source>
</evidence>
<keyword evidence="3" id="KW-0804">Transcription</keyword>
<accession>A0A417Z2K1</accession>
<evidence type="ECO:0000256" key="4">
    <source>
        <dbReference type="PROSITE-ProRule" id="PRU00335"/>
    </source>
</evidence>
<dbReference type="PRINTS" id="PR00455">
    <property type="entry name" value="HTHTETR"/>
</dbReference>
<dbReference type="GO" id="GO:0000976">
    <property type="term" value="F:transcription cis-regulatory region binding"/>
    <property type="evidence" value="ECO:0007669"/>
    <property type="project" value="TreeGrafter"/>
</dbReference>
<dbReference type="GO" id="GO:0045892">
    <property type="term" value="P:negative regulation of DNA-templated transcription"/>
    <property type="evidence" value="ECO:0007669"/>
    <property type="project" value="UniProtKB-ARBA"/>
</dbReference>
<feature type="region of interest" description="Disordered" evidence="5">
    <location>
        <begin position="1"/>
        <end position="20"/>
    </location>
</feature>
<dbReference type="PANTHER" id="PTHR30055:SF237">
    <property type="entry name" value="TRANSCRIPTIONAL REPRESSOR MCE3R"/>
    <property type="match status" value="1"/>
</dbReference>
<dbReference type="FunFam" id="1.10.10.60:FF:000141">
    <property type="entry name" value="TetR family transcriptional regulator"/>
    <property type="match status" value="1"/>
</dbReference>
<dbReference type="InterPro" id="IPR001647">
    <property type="entry name" value="HTH_TetR"/>
</dbReference>
<evidence type="ECO:0000256" key="1">
    <source>
        <dbReference type="ARBA" id="ARBA00023015"/>
    </source>
</evidence>
<feature type="compositionally biased region" description="Low complexity" evidence="5">
    <location>
        <begin position="1"/>
        <end position="10"/>
    </location>
</feature>
<dbReference type="EMBL" id="QWLM01000018">
    <property type="protein sequence ID" value="RHW44308.1"/>
    <property type="molecule type" value="Genomic_DNA"/>
</dbReference>
<dbReference type="PROSITE" id="PS50977">
    <property type="entry name" value="HTH_TETR_2"/>
    <property type="match status" value="1"/>
</dbReference>
<dbReference type="RefSeq" id="WP_118914563.1">
    <property type="nucleotide sequence ID" value="NZ_CBCRVH010000018.1"/>
</dbReference>
<comment type="caution">
    <text evidence="7">The sequence shown here is derived from an EMBL/GenBank/DDBJ whole genome shotgun (WGS) entry which is preliminary data.</text>
</comment>
<dbReference type="Gene3D" id="1.10.357.10">
    <property type="entry name" value="Tetracycline Repressor, domain 2"/>
    <property type="match status" value="1"/>
</dbReference>
<name>A0A417Z2K1_9MICO</name>
<organism evidence="7 8">
    <name type="scientific">Dermacoccus abyssi</name>
    <dbReference type="NCBI Taxonomy" id="322596"/>
    <lineage>
        <taxon>Bacteria</taxon>
        <taxon>Bacillati</taxon>
        <taxon>Actinomycetota</taxon>
        <taxon>Actinomycetes</taxon>
        <taxon>Micrococcales</taxon>
        <taxon>Dermacoccaceae</taxon>
        <taxon>Dermacoccus</taxon>
    </lineage>
</organism>
<dbReference type="PANTHER" id="PTHR30055">
    <property type="entry name" value="HTH-TYPE TRANSCRIPTIONAL REGULATOR RUTR"/>
    <property type="match status" value="1"/>
</dbReference>
<evidence type="ECO:0000259" key="6">
    <source>
        <dbReference type="PROSITE" id="PS50977"/>
    </source>
</evidence>
<dbReference type="SUPFAM" id="SSF46689">
    <property type="entry name" value="Homeodomain-like"/>
    <property type="match status" value="1"/>
</dbReference>
<dbReference type="InterPro" id="IPR041490">
    <property type="entry name" value="KstR2_TetR_C"/>
</dbReference>
<dbReference type="Proteomes" id="UP000285376">
    <property type="component" value="Unassembled WGS sequence"/>
</dbReference>
<dbReference type="AlphaFoldDB" id="A0A417Z2K1"/>
<dbReference type="GO" id="GO:0003700">
    <property type="term" value="F:DNA-binding transcription factor activity"/>
    <property type="evidence" value="ECO:0007669"/>
    <property type="project" value="TreeGrafter"/>
</dbReference>
<dbReference type="InterPro" id="IPR009057">
    <property type="entry name" value="Homeodomain-like_sf"/>
</dbReference>
<keyword evidence="1" id="KW-0805">Transcription regulation</keyword>
<dbReference type="InterPro" id="IPR036271">
    <property type="entry name" value="Tet_transcr_reg_TetR-rel_C_sf"/>
</dbReference>
<dbReference type="InterPro" id="IPR050109">
    <property type="entry name" value="HTH-type_TetR-like_transc_reg"/>
</dbReference>
<dbReference type="Pfam" id="PF00440">
    <property type="entry name" value="TetR_N"/>
    <property type="match status" value="1"/>
</dbReference>
<keyword evidence="2 4" id="KW-0238">DNA-binding</keyword>
<evidence type="ECO:0000313" key="7">
    <source>
        <dbReference type="EMBL" id="RHW44308.1"/>
    </source>
</evidence>
<gene>
    <name evidence="7" type="ORF">D1832_12825</name>
</gene>
<evidence type="ECO:0000256" key="2">
    <source>
        <dbReference type="ARBA" id="ARBA00023125"/>
    </source>
</evidence>
<evidence type="ECO:0000313" key="8">
    <source>
        <dbReference type="Proteomes" id="UP000285376"/>
    </source>
</evidence>
<evidence type="ECO:0000256" key="5">
    <source>
        <dbReference type="SAM" id="MobiDB-lite"/>
    </source>
</evidence>
<feature type="DNA-binding region" description="H-T-H motif" evidence="4">
    <location>
        <begin position="42"/>
        <end position="61"/>
    </location>
</feature>
<protein>
    <submittedName>
        <fullName evidence="7">TetR/AcrR family transcriptional regulator</fullName>
    </submittedName>
</protein>
<feature type="compositionally biased region" description="Basic and acidic residues" evidence="5">
    <location>
        <begin position="11"/>
        <end position="20"/>
    </location>
</feature>
<proteinExistence type="predicted"/>
<sequence length="208" mass="22451">MTATDAAADTRTARERSKAERRQQILDAAAELIADRGLAGVRLEDLGKAVGISGPAVYRHFANKEAVLEELLVGISEYLLTHGSAVVEAAPTPQAALESLVDFHIDFSLTKPALIRVQGRDLASLDADARHTVRQLQRRYVEIWVRVLCALDPELSVESARIKAHAGFGALNSTPHSSGRTAPLAESQGERTRAVLRQMALAALTPSR</sequence>